<reference evidence="1 2" key="1">
    <citation type="journal article" date="2020" name="ISME J.">
        <title>Comparative genomics reveals insights into cyanobacterial evolution and habitat adaptation.</title>
        <authorList>
            <person name="Chen M.Y."/>
            <person name="Teng W.K."/>
            <person name="Zhao L."/>
            <person name="Hu C.X."/>
            <person name="Zhou Y.K."/>
            <person name="Han B.P."/>
            <person name="Song L.R."/>
            <person name="Shu W.S."/>
        </authorList>
    </citation>
    <scope>NUCLEOTIDE SEQUENCE [LARGE SCALE GENOMIC DNA]</scope>
    <source>
        <strain evidence="1 2">FACHB-3921</strain>
    </source>
</reference>
<comment type="caution">
    <text evidence="1">The sequence shown here is derived from an EMBL/GenBank/DDBJ whole genome shotgun (WGS) entry which is preliminary data.</text>
</comment>
<dbReference type="Proteomes" id="UP000621307">
    <property type="component" value="Unassembled WGS sequence"/>
</dbReference>
<sequence>MAINQLGELKIKVHLPLNCSGQMLTNPDKVVDVESAKPLSGETFNGLLHLDLQEKREIELKLWCFKLDLGGR</sequence>
<name>A0ABR8BF69_9NOSO</name>
<organism evidence="1 2">
    <name type="scientific">Nostoc parmelioides FACHB-3921</name>
    <dbReference type="NCBI Taxonomy" id="2692909"/>
    <lineage>
        <taxon>Bacteria</taxon>
        <taxon>Bacillati</taxon>
        <taxon>Cyanobacteriota</taxon>
        <taxon>Cyanophyceae</taxon>
        <taxon>Nostocales</taxon>
        <taxon>Nostocaceae</taxon>
        <taxon>Nostoc</taxon>
    </lineage>
</organism>
<protein>
    <submittedName>
        <fullName evidence="1">Uncharacterized protein</fullName>
    </submittedName>
</protein>
<accession>A0ABR8BF69</accession>
<evidence type="ECO:0000313" key="2">
    <source>
        <dbReference type="Proteomes" id="UP000621307"/>
    </source>
</evidence>
<dbReference type="EMBL" id="JACJQL010000022">
    <property type="protein sequence ID" value="MBD2252748.1"/>
    <property type="molecule type" value="Genomic_DNA"/>
</dbReference>
<keyword evidence="2" id="KW-1185">Reference proteome</keyword>
<proteinExistence type="predicted"/>
<gene>
    <name evidence="1" type="ORF">H6G14_15775</name>
</gene>
<evidence type="ECO:0000313" key="1">
    <source>
        <dbReference type="EMBL" id="MBD2252748.1"/>
    </source>
</evidence>
<dbReference type="RefSeq" id="WP_190568322.1">
    <property type="nucleotide sequence ID" value="NZ_JACJQL010000022.1"/>
</dbReference>